<dbReference type="OrthoDB" id="5843172at2759"/>
<dbReference type="CTD" id="191490"/>
<dbReference type="Pfam" id="PF01682">
    <property type="entry name" value="DB"/>
    <property type="match status" value="1"/>
</dbReference>
<evidence type="ECO:0000256" key="1">
    <source>
        <dbReference type="SAM" id="SignalP"/>
    </source>
</evidence>
<dbReference type="WormBase" id="ZK1010.4a">
    <property type="protein sequence ID" value="CE15501"/>
    <property type="gene ID" value="WBGene00014178"/>
</dbReference>
<feature type="domain" description="Domain of unknown function DB" evidence="2">
    <location>
        <begin position="143"/>
        <end position="245"/>
    </location>
</feature>
<name>O18283_CAEEL</name>
<keyword evidence="4" id="KW-1185">Reference proteome</keyword>
<dbReference type="AlphaFoldDB" id="O18283"/>
<proteinExistence type="predicted"/>
<dbReference type="PaxDb" id="6239-ZK1010.4a"/>
<dbReference type="PANTHER" id="PTHR46705">
    <property type="entry name" value="PROTEIN CBG09805"/>
    <property type="match status" value="1"/>
</dbReference>
<evidence type="ECO:0000313" key="4">
    <source>
        <dbReference type="Proteomes" id="UP000001940"/>
    </source>
</evidence>
<reference evidence="3 4" key="1">
    <citation type="journal article" date="1998" name="Science">
        <title>Genome sequence of the nematode C. elegans: a platform for investigating biology.</title>
        <authorList>
            <consortium name="The C. elegans sequencing consortium"/>
            <person name="Sulson J.E."/>
            <person name="Waterston R."/>
        </authorList>
    </citation>
    <scope>NUCLEOTIDE SEQUENCE [LARGE SCALE GENOMIC DNA]</scope>
    <source>
        <strain evidence="3 4">Bristol N2</strain>
    </source>
</reference>
<protein>
    <recommendedName>
        <fullName evidence="2">Domain of unknown function DB domain-containing protein</fullName>
    </recommendedName>
</protein>
<dbReference type="InParanoid" id="O18283"/>
<dbReference type="EMBL" id="BX284603">
    <property type="protein sequence ID" value="CAB04970.1"/>
    <property type="molecule type" value="Genomic_DNA"/>
</dbReference>
<accession>O18283</accession>
<feature type="signal peptide" evidence="1">
    <location>
        <begin position="1"/>
        <end position="20"/>
    </location>
</feature>
<feature type="chain" id="PRO_5004158082" description="Domain of unknown function DB domain-containing protein" evidence="1">
    <location>
        <begin position="21"/>
        <end position="263"/>
    </location>
</feature>
<dbReference type="PhylomeDB" id="O18283"/>
<dbReference type="STRING" id="6239.ZK1010.4a.1"/>
<dbReference type="GeneID" id="191490"/>
<dbReference type="Bgee" id="WBGene00014178">
    <property type="expression patterns" value="Expressed in pharyngeal muscle cell (C elegans) and 3 other cell types or tissues"/>
</dbReference>
<sequence>MAKSTTIFLVLVAGAVVTEACLSSGVCGSSYCAAPPAVSCSPSSCQPGYSCGQYGCARNRARSAVTQKVEGIFIDDSGNSKENSREVGGPVGLPKLKGQKNNIFGIRRESSRGSSEVPQPTAVNYENSTLLQYTNPNFIFRQCCEQRGLPDACLNKCHFNTYTKDALQGMYFKTDGCPLEAAADMHFCAAQGRDHTQCCVRNGVTTTLAGQKCLTFCDQRPDRVTKLDYSYVPCYDRFENMKQCFYNEIKQRAEQQFGASRRK</sequence>
<dbReference type="PANTHER" id="PTHR46705:SF5">
    <property type="entry name" value="DOMAIN OF UNKNOWN FUNCTION DB DOMAIN-CONTAINING PROTEIN"/>
    <property type="match status" value="1"/>
</dbReference>
<dbReference type="FunCoup" id="O18283">
    <property type="interactions" value="6"/>
</dbReference>
<dbReference type="AGR" id="WB:WBGene00014178"/>
<dbReference type="ExpressionAtlas" id="O18283">
    <property type="expression patterns" value="baseline and differential"/>
</dbReference>
<dbReference type="RefSeq" id="NP_001255183.1">
    <property type="nucleotide sequence ID" value="NM_001268254.1"/>
</dbReference>
<dbReference type="Proteomes" id="UP000001940">
    <property type="component" value="Chromosome III"/>
</dbReference>
<organism evidence="3 4">
    <name type="scientific">Caenorhabditis elegans</name>
    <dbReference type="NCBI Taxonomy" id="6239"/>
    <lineage>
        <taxon>Eukaryota</taxon>
        <taxon>Metazoa</taxon>
        <taxon>Ecdysozoa</taxon>
        <taxon>Nematoda</taxon>
        <taxon>Chromadorea</taxon>
        <taxon>Rhabditida</taxon>
        <taxon>Rhabditina</taxon>
        <taxon>Rhabditomorpha</taxon>
        <taxon>Rhabditoidea</taxon>
        <taxon>Rhabditidae</taxon>
        <taxon>Peloderinae</taxon>
        <taxon>Caenorhabditis</taxon>
    </lineage>
</organism>
<dbReference type="KEGG" id="cel:CELE_ZK1010.4"/>
<dbReference type="HOGENOM" id="CLU_094710_0_0_1"/>
<dbReference type="OMA" id="ACLNKCH"/>
<keyword evidence="1" id="KW-0732">Signal</keyword>
<evidence type="ECO:0000259" key="2">
    <source>
        <dbReference type="Pfam" id="PF01682"/>
    </source>
</evidence>
<evidence type="ECO:0000313" key="3">
    <source>
        <dbReference type="EMBL" id="CAB04970.1"/>
    </source>
</evidence>
<gene>
    <name evidence="3" type="ORF">CELE_ZK1010.4</name>
    <name evidence="3 5" type="ORF">ZK1010.4</name>
</gene>
<dbReference type="PIR" id="T27641">
    <property type="entry name" value="T27641"/>
</dbReference>
<dbReference type="InterPro" id="IPR002602">
    <property type="entry name" value="DB"/>
</dbReference>
<evidence type="ECO:0000313" key="5">
    <source>
        <dbReference type="WormBase" id="ZK1010.4a"/>
    </source>
</evidence>
<dbReference type="UCSC" id="ZK1010.4">
    <property type="organism name" value="c. elegans"/>
</dbReference>
<dbReference type="eggNOG" id="ENOG502SMGP">
    <property type="taxonomic scope" value="Eukaryota"/>
</dbReference>